<protein>
    <submittedName>
        <fullName evidence="4">ATP-binding cassette domain-containing protein</fullName>
    </submittedName>
</protein>
<evidence type="ECO:0000313" key="5">
    <source>
        <dbReference type="Proteomes" id="UP000715441"/>
    </source>
</evidence>
<dbReference type="InterPro" id="IPR003593">
    <property type="entry name" value="AAA+_ATPase"/>
</dbReference>
<dbReference type="Proteomes" id="UP000715441">
    <property type="component" value="Unassembled WGS sequence"/>
</dbReference>
<evidence type="ECO:0000313" key="4">
    <source>
        <dbReference type="EMBL" id="NKQ58227.1"/>
    </source>
</evidence>
<dbReference type="Pfam" id="PF00005">
    <property type="entry name" value="ABC_tran"/>
    <property type="match status" value="1"/>
</dbReference>
<dbReference type="SMART" id="SM00382">
    <property type="entry name" value="AAA"/>
    <property type="match status" value="1"/>
</dbReference>
<dbReference type="PIRSF" id="PIRSF037116">
    <property type="entry name" value="CP_lyase_PhnK"/>
    <property type="match status" value="1"/>
</dbReference>
<organism evidence="4 5">
    <name type="scientific">Amycolatopsis acididurans</name>
    <dbReference type="NCBI Taxonomy" id="2724524"/>
    <lineage>
        <taxon>Bacteria</taxon>
        <taxon>Bacillati</taxon>
        <taxon>Actinomycetota</taxon>
        <taxon>Actinomycetes</taxon>
        <taxon>Pseudonocardiales</taxon>
        <taxon>Pseudonocardiaceae</taxon>
        <taxon>Amycolatopsis</taxon>
    </lineage>
</organism>
<evidence type="ECO:0000256" key="2">
    <source>
        <dbReference type="ARBA" id="ARBA00022840"/>
    </source>
</evidence>
<dbReference type="EMBL" id="JAAXLS010000051">
    <property type="protein sequence ID" value="NKQ58227.1"/>
    <property type="molecule type" value="Genomic_DNA"/>
</dbReference>
<dbReference type="GO" id="GO:0005524">
    <property type="term" value="F:ATP binding"/>
    <property type="evidence" value="ECO:0007669"/>
    <property type="project" value="UniProtKB-KW"/>
</dbReference>
<dbReference type="RefSeq" id="WP_168521857.1">
    <property type="nucleotide sequence ID" value="NZ_JAAXLS010000051.1"/>
</dbReference>
<dbReference type="InterPro" id="IPR012700">
    <property type="entry name" value="PhnK"/>
</dbReference>
<sequence length="252" mass="27136">MTTPVLEVRDLTVRYSSTLGCADVSFDVQPGEVLGIVGESGSGKSTVLGSCGLSLHPTQGSVRLSGVDTAEIVGGQRRRLRNQLIGIVRQAVADELRLGVSAGGNIAERLLATGHRGFDAIRARVDQVYREVELPVGRMDAAVATFSGGMRQRVQIARALVSEPAVLLLDEPTTGLDVSVQARILDLIRRLQRQTGVAMVIVSHDLAVIRMLADRLLVMRQGRVVESGVTDRVLSDPRHPYTQLLVSSQLEV</sequence>
<keyword evidence="2 4" id="KW-0067">ATP-binding</keyword>
<dbReference type="SUPFAM" id="SSF52540">
    <property type="entry name" value="P-loop containing nucleoside triphosphate hydrolases"/>
    <property type="match status" value="1"/>
</dbReference>
<dbReference type="CDD" id="cd03257">
    <property type="entry name" value="ABC_NikE_OppD_transporters"/>
    <property type="match status" value="1"/>
</dbReference>
<dbReference type="PANTHER" id="PTHR42764:SF1">
    <property type="entry name" value="PHOSPHONATES UTILIZATION ATP-BINDING PROTEIN PHNK-RELATED"/>
    <property type="match status" value="1"/>
</dbReference>
<gene>
    <name evidence="4" type="ORF">HFP15_35785</name>
</gene>
<dbReference type="InterPro" id="IPR003439">
    <property type="entry name" value="ABC_transporter-like_ATP-bd"/>
</dbReference>
<evidence type="ECO:0000256" key="1">
    <source>
        <dbReference type="ARBA" id="ARBA00022741"/>
    </source>
</evidence>
<keyword evidence="1" id="KW-0547">Nucleotide-binding</keyword>
<dbReference type="PROSITE" id="PS50893">
    <property type="entry name" value="ABC_TRANSPORTER_2"/>
    <property type="match status" value="1"/>
</dbReference>
<feature type="domain" description="ABC transporter" evidence="3">
    <location>
        <begin position="6"/>
        <end position="246"/>
    </location>
</feature>
<dbReference type="Gene3D" id="3.40.50.300">
    <property type="entry name" value="P-loop containing nucleotide triphosphate hydrolases"/>
    <property type="match status" value="1"/>
</dbReference>
<evidence type="ECO:0000259" key="3">
    <source>
        <dbReference type="PROSITE" id="PS50893"/>
    </source>
</evidence>
<proteinExistence type="predicted"/>
<comment type="caution">
    <text evidence="4">The sequence shown here is derived from an EMBL/GenBank/DDBJ whole genome shotgun (WGS) entry which is preliminary data.</text>
</comment>
<dbReference type="PROSITE" id="PS00211">
    <property type="entry name" value="ABC_TRANSPORTER_1"/>
    <property type="match status" value="1"/>
</dbReference>
<name>A0ABX1JEK1_9PSEU</name>
<reference evidence="4 5" key="1">
    <citation type="submission" date="2020-04" db="EMBL/GenBank/DDBJ databases">
        <title>Novel species.</title>
        <authorList>
            <person name="Teo W.F.A."/>
            <person name="Lipun K."/>
            <person name="Srisuk N."/>
            <person name="Duangmal K."/>
        </authorList>
    </citation>
    <scope>NUCLEOTIDE SEQUENCE [LARGE SCALE GENOMIC DNA]</scope>
    <source>
        <strain evidence="4 5">K13G38</strain>
    </source>
</reference>
<dbReference type="InterPro" id="IPR027417">
    <property type="entry name" value="P-loop_NTPase"/>
</dbReference>
<accession>A0ABX1JEK1</accession>
<keyword evidence="5" id="KW-1185">Reference proteome</keyword>
<dbReference type="PANTHER" id="PTHR42764">
    <property type="entry name" value="PHOSPHONATES UTILIZATION ATP-BINDING PROTEIN PHNK-RELATED"/>
    <property type="match status" value="1"/>
</dbReference>
<dbReference type="InterPro" id="IPR017871">
    <property type="entry name" value="ABC_transporter-like_CS"/>
</dbReference>